<dbReference type="Proteomes" id="UP000642809">
    <property type="component" value="Unassembled WGS sequence"/>
</dbReference>
<evidence type="ECO:0000313" key="3">
    <source>
        <dbReference type="Proteomes" id="UP000642809"/>
    </source>
</evidence>
<keyword evidence="3" id="KW-1185">Reference proteome</keyword>
<feature type="chain" id="PRO_5035198787" description="DUF3078 domain-containing protein" evidence="1">
    <location>
        <begin position="22"/>
        <end position="353"/>
    </location>
</feature>
<accession>A0A8J3G4K0</accession>
<evidence type="ECO:0000313" key="2">
    <source>
        <dbReference type="EMBL" id="GHB29664.1"/>
    </source>
</evidence>
<feature type="signal peptide" evidence="1">
    <location>
        <begin position="1"/>
        <end position="21"/>
    </location>
</feature>
<sequence length="353" mass="41797">MRKISLFITLALFIFSSKVQGQNLVEKDEYKFFNTSYDKENFILRRVNDTLHVYIQEEKKISFFWADISSKRGFPSFENDIEKFLKILASLKLPTATESYNIRFSPNSNQISFSPLEEVRFRKMEEEIFPTKTQVVRFSYAEGMMDVVIYLGEIDELLVLKEAGISDMVKEVWEDKDWISQYKHRKLNKELHLLSDGRKELITYSNLDSKSLFINLDFSVGASILGNQLPITSDWMLIFDNGKRRKWTGFKSTWELSFKTYNFFQPDSEGSFDYLRESFINAGYSMNFNYDWRTTIKYGRKVNNSREDSILAAYNNRLSFDYHLNSSFIFTIDFFFKNFREPWIPSVGINYAF</sequence>
<reference evidence="2" key="2">
    <citation type="submission" date="2020-09" db="EMBL/GenBank/DDBJ databases">
        <authorList>
            <person name="Sun Q."/>
            <person name="Kim S."/>
        </authorList>
    </citation>
    <scope>NUCLEOTIDE SEQUENCE</scope>
    <source>
        <strain evidence="2">KCTC 23224</strain>
    </source>
</reference>
<dbReference type="EMBL" id="BMYF01000004">
    <property type="protein sequence ID" value="GHB29664.1"/>
    <property type="molecule type" value="Genomic_DNA"/>
</dbReference>
<reference evidence="2" key="1">
    <citation type="journal article" date="2014" name="Int. J. Syst. Evol. Microbiol.">
        <title>Complete genome sequence of Corynebacterium casei LMG S-19264T (=DSM 44701T), isolated from a smear-ripened cheese.</title>
        <authorList>
            <consortium name="US DOE Joint Genome Institute (JGI-PGF)"/>
            <person name="Walter F."/>
            <person name="Albersmeier A."/>
            <person name="Kalinowski J."/>
            <person name="Ruckert C."/>
        </authorList>
    </citation>
    <scope>NUCLEOTIDE SEQUENCE</scope>
    <source>
        <strain evidence="2">KCTC 23224</strain>
    </source>
</reference>
<dbReference type="AlphaFoldDB" id="A0A8J3G4K0"/>
<dbReference type="RefSeq" id="WP_189579188.1">
    <property type="nucleotide sequence ID" value="NZ_BMYF01000004.1"/>
</dbReference>
<keyword evidence="1" id="KW-0732">Signal</keyword>
<comment type="caution">
    <text evidence="2">The sequence shown here is derived from an EMBL/GenBank/DDBJ whole genome shotgun (WGS) entry which is preliminary data.</text>
</comment>
<protein>
    <recommendedName>
        <fullName evidence="4">DUF3078 domain-containing protein</fullName>
    </recommendedName>
</protein>
<organism evidence="2 3">
    <name type="scientific">Mongoliitalea lutea</name>
    <dbReference type="NCBI Taxonomy" id="849756"/>
    <lineage>
        <taxon>Bacteria</taxon>
        <taxon>Pseudomonadati</taxon>
        <taxon>Bacteroidota</taxon>
        <taxon>Cytophagia</taxon>
        <taxon>Cytophagales</taxon>
        <taxon>Cyclobacteriaceae</taxon>
        <taxon>Mongoliitalea</taxon>
    </lineage>
</organism>
<gene>
    <name evidence="2" type="ORF">GCM10008106_08110</name>
</gene>
<proteinExistence type="predicted"/>
<name>A0A8J3G4K0_9BACT</name>
<evidence type="ECO:0000256" key="1">
    <source>
        <dbReference type="SAM" id="SignalP"/>
    </source>
</evidence>
<evidence type="ECO:0008006" key="4">
    <source>
        <dbReference type="Google" id="ProtNLM"/>
    </source>
</evidence>